<accession>A0ABD2P709</accession>
<dbReference type="Proteomes" id="UP001516400">
    <property type="component" value="Unassembled WGS sequence"/>
</dbReference>
<evidence type="ECO:0000313" key="2">
    <source>
        <dbReference type="Proteomes" id="UP001516400"/>
    </source>
</evidence>
<dbReference type="EMBL" id="JABFTP020000185">
    <property type="protein sequence ID" value="KAL3286512.1"/>
    <property type="molecule type" value="Genomic_DNA"/>
</dbReference>
<keyword evidence="2" id="KW-1185">Reference proteome</keyword>
<protein>
    <submittedName>
        <fullName evidence="1">Uncharacterized protein</fullName>
    </submittedName>
</protein>
<sequence length="239" mass="27998">MYDIPYKNLSIPQLTSFALEKNEEMKRETTTLHQIEDFYITRQEDLVLPLKCPKALLKELKEECPRIRKPRTPDLYQLEDKIIISQNNTWIFETCENITKRIKIPMISRLRSTCIISNGRKQIYTQVTLTLKQTIDLRRGTVSGRSPAVTRFILLGTPSNNYSFHYHISSNNLYNCSLRRGKNPIQGPTPLVQILQEERNYMIQINHLTKEINQLHIPDVIPSAYFIVILQFSIIEIHK</sequence>
<proteinExistence type="predicted"/>
<name>A0ABD2P709_9CUCU</name>
<evidence type="ECO:0000313" key="1">
    <source>
        <dbReference type="EMBL" id="KAL3286512.1"/>
    </source>
</evidence>
<organism evidence="1 2">
    <name type="scientific">Cryptolaemus montrouzieri</name>
    <dbReference type="NCBI Taxonomy" id="559131"/>
    <lineage>
        <taxon>Eukaryota</taxon>
        <taxon>Metazoa</taxon>
        <taxon>Ecdysozoa</taxon>
        <taxon>Arthropoda</taxon>
        <taxon>Hexapoda</taxon>
        <taxon>Insecta</taxon>
        <taxon>Pterygota</taxon>
        <taxon>Neoptera</taxon>
        <taxon>Endopterygota</taxon>
        <taxon>Coleoptera</taxon>
        <taxon>Polyphaga</taxon>
        <taxon>Cucujiformia</taxon>
        <taxon>Coccinelloidea</taxon>
        <taxon>Coccinellidae</taxon>
        <taxon>Scymninae</taxon>
        <taxon>Scymnini</taxon>
        <taxon>Cryptolaemus</taxon>
    </lineage>
</organism>
<dbReference type="AlphaFoldDB" id="A0ABD2P709"/>
<reference evidence="1 2" key="1">
    <citation type="journal article" date="2021" name="BMC Biol.">
        <title>Horizontally acquired antibacterial genes associated with adaptive radiation of ladybird beetles.</title>
        <authorList>
            <person name="Li H.S."/>
            <person name="Tang X.F."/>
            <person name="Huang Y.H."/>
            <person name="Xu Z.Y."/>
            <person name="Chen M.L."/>
            <person name="Du X.Y."/>
            <person name="Qiu B.Y."/>
            <person name="Chen P.T."/>
            <person name="Zhang W."/>
            <person name="Slipinski A."/>
            <person name="Escalona H.E."/>
            <person name="Waterhouse R.M."/>
            <person name="Zwick A."/>
            <person name="Pang H."/>
        </authorList>
    </citation>
    <scope>NUCLEOTIDE SEQUENCE [LARGE SCALE GENOMIC DNA]</scope>
    <source>
        <strain evidence="1">SYSU2018</strain>
    </source>
</reference>
<comment type="caution">
    <text evidence="1">The sequence shown here is derived from an EMBL/GenBank/DDBJ whole genome shotgun (WGS) entry which is preliminary data.</text>
</comment>
<gene>
    <name evidence="1" type="ORF">HHI36_001017</name>
</gene>